<dbReference type="STRING" id="1514105.AOC36_02420"/>
<dbReference type="Gene3D" id="3.40.630.30">
    <property type="match status" value="1"/>
</dbReference>
<evidence type="ECO:0000313" key="4">
    <source>
        <dbReference type="EMBL" id="AMC92877.1"/>
    </source>
</evidence>
<accession>A0A0X8GYR4</accession>
<dbReference type="OrthoDB" id="9794566at2"/>
<protein>
    <recommendedName>
        <fullName evidence="3">N-acetyltransferase domain-containing protein</fullName>
    </recommendedName>
</protein>
<dbReference type="Pfam" id="PF00583">
    <property type="entry name" value="Acetyltransf_1"/>
    <property type="match status" value="1"/>
</dbReference>
<sequence length="150" mass="17440">MLVKIDETNQEVYQSLAKEMYSSDAVCYPFNPDVVKRNVQRFIHHDDVDGFLIEWDGTFVGYILLAYMFSTEIGNYDVWLEEIYIKETMRGHGLGSKVIQSLKGRLKHKVGRIRLEVAHDNQGAISLYENLGFEKAPYEEMIFTFEETES</sequence>
<dbReference type="KEGG" id="erl:AOC36_02420"/>
<dbReference type="SUPFAM" id="SSF55729">
    <property type="entry name" value="Acyl-CoA N-acyltransferases (Nat)"/>
    <property type="match status" value="1"/>
</dbReference>
<evidence type="ECO:0000256" key="2">
    <source>
        <dbReference type="ARBA" id="ARBA00023315"/>
    </source>
</evidence>
<keyword evidence="5" id="KW-1185">Reference proteome</keyword>
<dbReference type="InterPro" id="IPR016181">
    <property type="entry name" value="Acyl_CoA_acyltransferase"/>
</dbReference>
<dbReference type="CDD" id="cd04301">
    <property type="entry name" value="NAT_SF"/>
    <property type="match status" value="1"/>
</dbReference>
<keyword evidence="1" id="KW-0808">Transferase</keyword>
<reference evidence="4 5" key="1">
    <citation type="submission" date="2015-10" db="EMBL/GenBank/DDBJ databases">
        <title>Erysipelothrix larvae sp. LV19 isolated from the larval gut of the rhinoceros beetle, Trypoxylus dichotomus.</title>
        <authorList>
            <person name="Lim S."/>
            <person name="Kim B.-C."/>
        </authorList>
    </citation>
    <scope>NUCLEOTIDE SEQUENCE [LARGE SCALE GENOMIC DNA]</scope>
    <source>
        <strain evidence="4 5">LV19</strain>
    </source>
</reference>
<dbReference type="Proteomes" id="UP000063781">
    <property type="component" value="Chromosome"/>
</dbReference>
<dbReference type="InterPro" id="IPR000182">
    <property type="entry name" value="GNAT_dom"/>
</dbReference>
<dbReference type="PANTHER" id="PTHR10545:SF29">
    <property type="entry name" value="GH14572P-RELATED"/>
    <property type="match status" value="1"/>
</dbReference>
<evidence type="ECO:0000313" key="5">
    <source>
        <dbReference type="Proteomes" id="UP000063781"/>
    </source>
</evidence>
<dbReference type="EMBL" id="CP013213">
    <property type="protein sequence ID" value="AMC92877.1"/>
    <property type="molecule type" value="Genomic_DNA"/>
</dbReference>
<gene>
    <name evidence="4" type="ORF">AOC36_02420</name>
</gene>
<evidence type="ECO:0000259" key="3">
    <source>
        <dbReference type="PROSITE" id="PS51186"/>
    </source>
</evidence>
<proteinExistence type="predicted"/>
<dbReference type="GO" id="GO:0008080">
    <property type="term" value="F:N-acetyltransferase activity"/>
    <property type="evidence" value="ECO:0007669"/>
    <property type="project" value="UniProtKB-ARBA"/>
</dbReference>
<evidence type="ECO:0000256" key="1">
    <source>
        <dbReference type="ARBA" id="ARBA00022679"/>
    </source>
</evidence>
<dbReference type="RefSeq" id="WP_067630933.1">
    <property type="nucleotide sequence ID" value="NZ_CP013213.1"/>
</dbReference>
<dbReference type="PROSITE" id="PS51186">
    <property type="entry name" value="GNAT"/>
    <property type="match status" value="1"/>
</dbReference>
<organism evidence="4 5">
    <name type="scientific">Erysipelothrix larvae</name>
    <dbReference type="NCBI Taxonomy" id="1514105"/>
    <lineage>
        <taxon>Bacteria</taxon>
        <taxon>Bacillati</taxon>
        <taxon>Bacillota</taxon>
        <taxon>Erysipelotrichia</taxon>
        <taxon>Erysipelotrichales</taxon>
        <taxon>Erysipelotrichaceae</taxon>
        <taxon>Erysipelothrix</taxon>
    </lineage>
</organism>
<keyword evidence="2" id="KW-0012">Acyltransferase</keyword>
<dbReference type="AlphaFoldDB" id="A0A0X8GYR4"/>
<dbReference type="InterPro" id="IPR051016">
    <property type="entry name" value="Diverse_Substrate_AcTransf"/>
</dbReference>
<name>A0A0X8GYR4_9FIRM</name>
<dbReference type="PANTHER" id="PTHR10545">
    <property type="entry name" value="DIAMINE N-ACETYLTRANSFERASE"/>
    <property type="match status" value="1"/>
</dbReference>
<feature type="domain" description="N-acetyltransferase" evidence="3">
    <location>
        <begin position="7"/>
        <end position="150"/>
    </location>
</feature>